<evidence type="ECO:0000259" key="10">
    <source>
        <dbReference type="PROSITE" id="PS51192"/>
    </source>
</evidence>
<keyword evidence="3 7" id="KW-0347">Helicase</keyword>
<feature type="compositionally biased region" description="Basic residues" evidence="9">
    <location>
        <begin position="44"/>
        <end position="55"/>
    </location>
</feature>
<evidence type="ECO:0000256" key="7">
    <source>
        <dbReference type="RuleBase" id="RU000492"/>
    </source>
</evidence>
<dbReference type="Gene3D" id="3.40.50.300">
    <property type="entry name" value="P-loop containing nucleotide triphosphate hydrolases"/>
    <property type="match status" value="2"/>
</dbReference>
<dbReference type="Pfam" id="PF00270">
    <property type="entry name" value="DEAD"/>
    <property type="match status" value="1"/>
</dbReference>
<dbReference type="Pfam" id="PF00271">
    <property type="entry name" value="Helicase_C"/>
    <property type="match status" value="1"/>
</dbReference>
<dbReference type="EMBL" id="CAJFCJ010000009">
    <property type="protein sequence ID" value="CAD5118618.1"/>
    <property type="molecule type" value="Genomic_DNA"/>
</dbReference>
<comment type="caution">
    <text evidence="13">The sequence shown here is derived from an EMBL/GenBank/DDBJ whole genome shotgun (WGS) entry which is preliminary data.</text>
</comment>
<evidence type="ECO:0000256" key="4">
    <source>
        <dbReference type="ARBA" id="ARBA00022840"/>
    </source>
</evidence>
<dbReference type="PANTHER" id="PTHR24031">
    <property type="entry name" value="RNA HELICASE"/>
    <property type="match status" value="1"/>
</dbReference>
<dbReference type="InterPro" id="IPR014014">
    <property type="entry name" value="RNA_helicase_DEAD_Q_motif"/>
</dbReference>
<dbReference type="PROSITE" id="PS51194">
    <property type="entry name" value="HELICASE_CTER"/>
    <property type="match status" value="1"/>
</dbReference>
<dbReference type="SMART" id="SM00487">
    <property type="entry name" value="DEXDc"/>
    <property type="match status" value="1"/>
</dbReference>
<evidence type="ECO:0000313" key="14">
    <source>
        <dbReference type="Proteomes" id="UP000549394"/>
    </source>
</evidence>
<accession>A0A7I8VT97</accession>
<dbReference type="GO" id="GO:0005524">
    <property type="term" value="F:ATP binding"/>
    <property type="evidence" value="ECO:0007669"/>
    <property type="project" value="UniProtKB-UniRule"/>
</dbReference>
<dbReference type="PROSITE" id="PS51192">
    <property type="entry name" value="HELICASE_ATP_BIND_1"/>
    <property type="match status" value="1"/>
</dbReference>
<dbReference type="OrthoDB" id="4310724at2759"/>
<dbReference type="GO" id="GO:0016787">
    <property type="term" value="F:hydrolase activity"/>
    <property type="evidence" value="ECO:0007669"/>
    <property type="project" value="UniProtKB-KW"/>
</dbReference>
<feature type="domain" description="DEAD-box RNA helicase Q" evidence="12">
    <location>
        <begin position="88"/>
        <end position="116"/>
    </location>
</feature>
<dbReference type="EC" id="3.6.4.13" evidence="8"/>
<keyword evidence="2 7" id="KW-0378">Hydrolase</keyword>
<evidence type="ECO:0000313" key="13">
    <source>
        <dbReference type="EMBL" id="CAD5118618.1"/>
    </source>
</evidence>
<evidence type="ECO:0000256" key="2">
    <source>
        <dbReference type="ARBA" id="ARBA00022801"/>
    </source>
</evidence>
<dbReference type="AlphaFoldDB" id="A0A7I8VT97"/>
<dbReference type="InterPro" id="IPR027417">
    <property type="entry name" value="P-loop_NTPase"/>
</dbReference>
<gene>
    <name evidence="13" type="ORF">DGYR_LOCUS6969</name>
</gene>
<evidence type="ECO:0000256" key="8">
    <source>
        <dbReference type="RuleBase" id="RU365068"/>
    </source>
</evidence>
<protein>
    <recommendedName>
        <fullName evidence="8">ATP-dependent RNA helicase</fullName>
        <ecNumber evidence="8">3.6.4.13</ecNumber>
    </recommendedName>
</protein>
<dbReference type="Proteomes" id="UP000549394">
    <property type="component" value="Unassembled WGS sequence"/>
</dbReference>
<dbReference type="InterPro" id="IPR014001">
    <property type="entry name" value="Helicase_ATP-bd"/>
</dbReference>
<comment type="similarity">
    <text evidence="7">Belongs to the DEAD box helicase family.</text>
</comment>
<feature type="region of interest" description="Disordered" evidence="9">
    <location>
        <begin position="36"/>
        <end position="71"/>
    </location>
</feature>
<evidence type="ECO:0000256" key="9">
    <source>
        <dbReference type="SAM" id="MobiDB-lite"/>
    </source>
</evidence>
<dbReference type="SUPFAM" id="SSF52540">
    <property type="entry name" value="P-loop containing nucleoside triphosphate hydrolases"/>
    <property type="match status" value="2"/>
</dbReference>
<evidence type="ECO:0000259" key="11">
    <source>
        <dbReference type="PROSITE" id="PS51194"/>
    </source>
</evidence>
<comment type="domain">
    <text evidence="8">The Q motif is unique to and characteristic of the DEAD box family of RNA helicases and controls ATP binding and hydrolysis.</text>
</comment>
<keyword evidence="5 8" id="KW-0694">RNA-binding</keyword>
<proteinExistence type="inferred from homology"/>
<dbReference type="GO" id="GO:0003724">
    <property type="term" value="F:RNA helicase activity"/>
    <property type="evidence" value="ECO:0007669"/>
    <property type="project" value="UniProtKB-EC"/>
</dbReference>
<keyword evidence="4 7" id="KW-0067">ATP-binding</keyword>
<comment type="catalytic activity">
    <reaction evidence="8">
        <text>ATP + H2O = ADP + phosphate + H(+)</text>
        <dbReference type="Rhea" id="RHEA:13065"/>
        <dbReference type="ChEBI" id="CHEBI:15377"/>
        <dbReference type="ChEBI" id="CHEBI:15378"/>
        <dbReference type="ChEBI" id="CHEBI:30616"/>
        <dbReference type="ChEBI" id="CHEBI:43474"/>
        <dbReference type="ChEBI" id="CHEBI:456216"/>
        <dbReference type="EC" id="3.6.4.13"/>
    </reaction>
</comment>
<dbReference type="InterPro" id="IPR001650">
    <property type="entry name" value="Helicase_C-like"/>
</dbReference>
<dbReference type="CDD" id="cd17946">
    <property type="entry name" value="DEADc_DDX24"/>
    <property type="match status" value="1"/>
</dbReference>
<feature type="domain" description="Helicase C-terminal" evidence="11">
    <location>
        <begin position="353"/>
        <end position="500"/>
    </location>
</feature>
<evidence type="ECO:0000256" key="5">
    <source>
        <dbReference type="ARBA" id="ARBA00022884"/>
    </source>
</evidence>
<dbReference type="CDD" id="cd18787">
    <property type="entry name" value="SF2_C_DEAD"/>
    <property type="match status" value="1"/>
</dbReference>
<evidence type="ECO:0000256" key="1">
    <source>
        <dbReference type="ARBA" id="ARBA00022741"/>
    </source>
</evidence>
<dbReference type="SMART" id="SM00490">
    <property type="entry name" value="HELICc"/>
    <property type="match status" value="1"/>
</dbReference>
<dbReference type="InterPro" id="IPR011545">
    <property type="entry name" value="DEAD/DEAH_box_helicase_dom"/>
</dbReference>
<name>A0A7I8VT97_9ANNE</name>
<comment type="function">
    <text evidence="8">RNA helicase.</text>
</comment>
<feature type="domain" description="Helicase ATP-binding" evidence="10">
    <location>
        <begin position="120"/>
        <end position="304"/>
    </location>
</feature>
<evidence type="ECO:0000256" key="6">
    <source>
        <dbReference type="PROSITE-ProRule" id="PRU00552"/>
    </source>
</evidence>
<dbReference type="GO" id="GO:0003723">
    <property type="term" value="F:RNA binding"/>
    <property type="evidence" value="ECO:0007669"/>
    <property type="project" value="UniProtKB-UniRule"/>
</dbReference>
<organism evidence="13 14">
    <name type="scientific">Dimorphilus gyrociliatus</name>
    <dbReference type="NCBI Taxonomy" id="2664684"/>
    <lineage>
        <taxon>Eukaryota</taxon>
        <taxon>Metazoa</taxon>
        <taxon>Spiralia</taxon>
        <taxon>Lophotrochozoa</taxon>
        <taxon>Annelida</taxon>
        <taxon>Polychaeta</taxon>
        <taxon>Polychaeta incertae sedis</taxon>
        <taxon>Dinophilidae</taxon>
        <taxon>Dimorphilus</taxon>
    </lineage>
</organism>
<reference evidence="13 14" key="1">
    <citation type="submission" date="2020-08" db="EMBL/GenBank/DDBJ databases">
        <authorList>
            <person name="Hejnol A."/>
        </authorList>
    </citation>
    <scope>NUCLEOTIDE SEQUENCE [LARGE SCALE GENOMIC DNA]</scope>
</reference>
<sequence>MDDEAIGFGIEEITNYKIVNGKIVFGKDDVKRVSLNPKKEKVSKPKKKTSVKKRKVKEEDEVDEETLKSQKKQKMAEISSDISLDDMIAWKGMHIPHLLLMGLQKNGMTSPTPIQSLTLPSAIRDHLNILGAAPTGSGKTLAFSLPILTSLILDNFDCQDNLYALIITPTRELAKQITQHIENVSNHIPLKISTIVGGLAPQKQERELKKKPHIIVATPGRLWDLWKTGSEHLTNCGKHLRYLVVDEADRMIEAAHFDDLNKILDQLAADQAQGNFRQTFVYSATLTVVHKGPQRYVKKKGGRTVDGKIQEILDRLNIKKKPKIVDLTAGEKEEIKPENLLEAKIYCSSLEDKDVALFVFLQSYAGRSLIFVNSKDAVRRLRSILDLLKCPPLLLHADMHQRQRLKHLEKFSSTENAILLATDVAARGLDIENVQHVIHYNVPRTAETYIHRSGRTARANKSGISILLVTHDDMRKYKNILMTLKKDDLNDFPLDLGHLKVAKERVNLARQIDVEQHRVRKTNVTNRWFEQAAEEAGIILDERQIVDEGIDAADFKRRNQYLKKELNELLKQPLTRISTKYPDLIVKKQNDTDNAVKLAKERAIKKK</sequence>
<keyword evidence="14" id="KW-1185">Reference proteome</keyword>
<feature type="short sequence motif" description="Q motif" evidence="6">
    <location>
        <begin position="88"/>
        <end position="116"/>
    </location>
</feature>
<evidence type="ECO:0000256" key="3">
    <source>
        <dbReference type="ARBA" id="ARBA00022806"/>
    </source>
</evidence>
<keyword evidence="1 7" id="KW-0547">Nucleotide-binding</keyword>
<dbReference type="InterPro" id="IPR000629">
    <property type="entry name" value="RNA-helicase_DEAD-box_CS"/>
</dbReference>
<dbReference type="PROSITE" id="PS00039">
    <property type="entry name" value="DEAD_ATP_HELICASE"/>
    <property type="match status" value="1"/>
</dbReference>
<evidence type="ECO:0000259" key="12">
    <source>
        <dbReference type="PROSITE" id="PS51195"/>
    </source>
</evidence>
<dbReference type="PROSITE" id="PS51195">
    <property type="entry name" value="Q_MOTIF"/>
    <property type="match status" value="1"/>
</dbReference>